<sequence>MSKAAKVGAIIAAAGSSERMCSLVKAWKTTVASIRLRNSGER</sequence>
<comment type="caution">
    <text evidence="1">The sequence shown here is derived from an EMBL/GenBank/DDBJ whole genome shotgun (WGS) entry which is preliminary data.</text>
</comment>
<dbReference type="EMBL" id="BARV01028132">
    <property type="protein sequence ID" value="GAI44837.1"/>
    <property type="molecule type" value="Genomic_DNA"/>
</dbReference>
<reference evidence="1" key="1">
    <citation type="journal article" date="2014" name="Front. Microbiol.">
        <title>High frequency of phylogenetically diverse reductive dehalogenase-homologous genes in deep subseafloor sedimentary metagenomes.</title>
        <authorList>
            <person name="Kawai M."/>
            <person name="Futagami T."/>
            <person name="Toyoda A."/>
            <person name="Takaki Y."/>
            <person name="Nishi S."/>
            <person name="Hori S."/>
            <person name="Arai W."/>
            <person name="Tsubouchi T."/>
            <person name="Morono Y."/>
            <person name="Uchiyama I."/>
            <person name="Ito T."/>
            <person name="Fujiyama A."/>
            <person name="Inagaki F."/>
            <person name="Takami H."/>
        </authorList>
    </citation>
    <scope>NUCLEOTIDE SEQUENCE</scope>
    <source>
        <strain evidence="1">Expedition CK06-06</strain>
    </source>
</reference>
<dbReference type="AlphaFoldDB" id="X1NLD9"/>
<protein>
    <submittedName>
        <fullName evidence="1">Uncharacterized protein</fullName>
    </submittedName>
</protein>
<proteinExistence type="predicted"/>
<accession>X1NLD9</accession>
<evidence type="ECO:0000313" key="1">
    <source>
        <dbReference type="EMBL" id="GAI44837.1"/>
    </source>
</evidence>
<name>X1NLD9_9ZZZZ</name>
<feature type="non-terminal residue" evidence="1">
    <location>
        <position position="42"/>
    </location>
</feature>
<organism evidence="1">
    <name type="scientific">marine sediment metagenome</name>
    <dbReference type="NCBI Taxonomy" id="412755"/>
    <lineage>
        <taxon>unclassified sequences</taxon>
        <taxon>metagenomes</taxon>
        <taxon>ecological metagenomes</taxon>
    </lineage>
</organism>
<gene>
    <name evidence="1" type="ORF">S06H3_45112</name>
</gene>